<evidence type="ECO:0000256" key="2">
    <source>
        <dbReference type="SAM" id="Phobius"/>
    </source>
</evidence>
<evidence type="ECO:0000313" key="4">
    <source>
        <dbReference type="Proteomes" id="UP000177507"/>
    </source>
</evidence>
<feature type="transmembrane region" description="Helical" evidence="2">
    <location>
        <begin position="18"/>
        <end position="36"/>
    </location>
</feature>
<keyword evidence="2" id="KW-0472">Membrane</keyword>
<keyword evidence="2" id="KW-0812">Transmembrane</keyword>
<reference evidence="3 4" key="1">
    <citation type="journal article" date="2016" name="Nat. Commun.">
        <title>Thousands of microbial genomes shed light on interconnected biogeochemical processes in an aquifer system.</title>
        <authorList>
            <person name="Anantharaman K."/>
            <person name="Brown C.T."/>
            <person name="Hug L.A."/>
            <person name="Sharon I."/>
            <person name="Castelle C.J."/>
            <person name="Probst A.J."/>
            <person name="Thomas B.C."/>
            <person name="Singh A."/>
            <person name="Wilkins M.J."/>
            <person name="Karaoz U."/>
            <person name="Brodie E.L."/>
            <person name="Williams K.H."/>
            <person name="Hubbard S.S."/>
            <person name="Banfield J.F."/>
        </authorList>
    </citation>
    <scope>NUCLEOTIDE SEQUENCE [LARGE SCALE GENOMIC DNA]</scope>
</reference>
<evidence type="ECO:0000313" key="3">
    <source>
        <dbReference type="EMBL" id="OGN04789.1"/>
    </source>
</evidence>
<keyword evidence="2" id="KW-1133">Transmembrane helix</keyword>
<gene>
    <name evidence="3" type="ORF">A2831_01985</name>
</gene>
<sequence>MKNLLEEIKSQPAHIREIFMWTCVIIVFSVVGFVWFRQTTRQFVALLHPEEAQERALAEAEQTLRQAQGKQLSPFTMIFDSFNGLRANISEILAGPQQDPYLNNGATNSVEKQVPPQRLPISE</sequence>
<proteinExistence type="predicted"/>
<dbReference type="Proteomes" id="UP000177507">
    <property type="component" value="Unassembled WGS sequence"/>
</dbReference>
<organism evidence="3 4">
    <name type="scientific">Candidatus Yanofskybacteria bacterium RIFCSPHIGHO2_01_FULL_44_17</name>
    <dbReference type="NCBI Taxonomy" id="1802668"/>
    <lineage>
        <taxon>Bacteria</taxon>
        <taxon>Candidatus Yanofskyibacteriota</taxon>
    </lineage>
</organism>
<evidence type="ECO:0000256" key="1">
    <source>
        <dbReference type="SAM" id="MobiDB-lite"/>
    </source>
</evidence>
<dbReference type="STRING" id="1802668.A2831_01985"/>
<name>A0A1F8EXL7_9BACT</name>
<feature type="region of interest" description="Disordered" evidence="1">
    <location>
        <begin position="100"/>
        <end position="123"/>
    </location>
</feature>
<feature type="compositionally biased region" description="Polar residues" evidence="1">
    <location>
        <begin position="100"/>
        <end position="111"/>
    </location>
</feature>
<dbReference type="AlphaFoldDB" id="A0A1F8EXL7"/>
<comment type="caution">
    <text evidence="3">The sequence shown here is derived from an EMBL/GenBank/DDBJ whole genome shotgun (WGS) entry which is preliminary data.</text>
</comment>
<protein>
    <submittedName>
        <fullName evidence="3">Uncharacterized protein</fullName>
    </submittedName>
</protein>
<dbReference type="EMBL" id="MGJI01000017">
    <property type="protein sequence ID" value="OGN04789.1"/>
    <property type="molecule type" value="Genomic_DNA"/>
</dbReference>
<accession>A0A1F8EXL7</accession>